<sequence length="363" mass="40730">MKVHQLVRRLRRAPDDATVLMLVGGIDASDAAEVRFANLPRRAWIHERHHREDGTAEDRYYPQSYGPSTDFNDATDESWTEPVVVLVADRENLQLLLSETAGSGKLDLEAIKAEALEWRRAMLKYGELLREDAFREKLGVSERRFASLVADESVFALDVDGMDAYPAILCSGRLRLKRLWKVARILAPALPDQRFDFLTSKSGALGNRVPIDMLESDSDYRKLRAFAKGWVAEFSRTFVKVYDAAHPKGVPYIEPIYSSATEVDPRRPLWKRALGAVRAPGYRFPHEVPRCPPTVQIVVERHTAGLGSVESEAKIVCDIDERDIRVTVTLEGKLPLAIKVGTPSRNPTVVEVAEVVFTALARQ</sequence>
<dbReference type="AlphaFoldDB" id="A0A2U3IC66"/>
<dbReference type="OrthoDB" id="9005973at2"/>
<evidence type="ECO:0000313" key="1">
    <source>
        <dbReference type="EMBL" id="SPB17799.1"/>
    </source>
</evidence>
<organism evidence="1 2">
    <name type="scientific">Caballeronia novacaledonica</name>
    <dbReference type="NCBI Taxonomy" id="1544861"/>
    <lineage>
        <taxon>Bacteria</taxon>
        <taxon>Pseudomonadati</taxon>
        <taxon>Pseudomonadota</taxon>
        <taxon>Betaproteobacteria</taxon>
        <taxon>Burkholderiales</taxon>
        <taxon>Burkholderiaceae</taxon>
        <taxon>Caballeronia</taxon>
    </lineage>
</organism>
<keyword evidence="2" id="KW-1185">Reference proteome</keyword>
<evidence type="ECO:0000313" key="2">
    <source>
        <dbReference type="Proteomes" id="UP000238169"/>
    </source>
</evidence>
<proteinExistence type="predicted"/>
<dbReference type="Proteomes" id="UP000238169">
    <property type="component" value="Unassembled WGS sequence"/>
</dbReference>
<protein>
    <submittedName>
        <fullName evidence="1">Uncharacterized protein</fullName>
    </submittedName>
</protein>
<reference evidence="2" key="1">
    <citation type="submission" date="2018-01" db="EMBL/GenBank/DDBJ databases">
        <authorList>
            <person name="Peeters C."/>
        </authorList>
    </citation>
    <scope>NUCLEOTIDE SEQUENCE [LARGE SCALE GENOMIC DNA]</scope>
</reference>
<dbReference type="EMBL" id="OGTP01000023">
    <property type="protein sequence ID" value="SPB17799.1"/>
    <property type="molecule type" value="Genomic_DNA"/>
</dbReference>
<accession>A0A2U3IC66</accession>
<gene>
    <name evidence="1" type="ORF">NOV72_05002</name>
</gene>
<dbReference type="RefSeq" id="WP_106857298.1">
    <property type="nucleotide sequence ID" value="NZ_OGTP01000023.1"/>
</dbReference>
<name>A0A2U3IC66_9BURK</name>